<evidence type="ECO:0000256" key="1">
    <source>
        <dbReference type="ARBA" id="ARBA00004173"/>
    </source>
</evidence>
<evidence type="ECO:0000256" key="10">
    <source>
        <dbReference type="ARBA" id="ARBA00022842"/>
    </source>
</evidence>
<dbReference type="GO" id="GO:0008409">
    <property type="term" value="F:5'-3' exonuclease activity"/>
    <property type="evidence" value="ECO:0007669"/>
    <property type="project" value="UniProtKB-UniRule"/>
</dbReference>
<dbReference type="Pfam" id="PF00752">
    <property type="entry name" value="XPG_N"/>
    <property type="match status" value="1"/>
</dbReference>
<dbReference type="FunFam" id="1.10.150.20:FF:000009">
    <property type="entry name" value="Flap endonuclease 1"/>
    <property type="match status" value="1"/>
</dbReference>
<dbReference type="InterPro" id="IPR019974">
    <property type="entry name" value="XPG_CS"/>
</dbReference>
<dbReference type="PROSITE" id="PS00842">
    <property type="entry name" value="XPG_2"/>
    <property type="match status" value="1"/>
</dbReference>
<dbReference type="InterPro" id="IPR006084">
    <property type="entry name" value="XPG/Rad2"/>
</dbReference>
<dbReference type="SMART" id="SM00484">
    <property type="entry name" value="XPGI"/>
    <property type="match status" value="1"/>
</dbReference>
<evidence type="ECO:0000313" key="20">
    <source>
        <dbReference type="Proteomes" id="UP000813824"/>
    </source>
</evidence>
<dbReference type="InterPro" id="IPR006086">
    <property type="entry name" value="XPG-I_dom"/>
</dbReference>
<organism evidence="19 20">
    <name type="scientific">Cristinia sonorae</name>
    <dbReference type="NCBI Taxonomy" id="1940300"/>
    <lineage>
        <taxon>Eukaryota</taxon>
        <taxon>Fungi</taxon>
        <taxon>Dikarya</taxon>
        <taxon>Basidiomycota</taxon>
        <taxon>Agaricomycotina</taxon>
        <taxon>Agaricomycetes</taxon>
        <taxon>Agaricomycetidae</taxon>
        <taxon>Agaricales</taxon>
        <taxon>Pleurotineae</taxon>
        <taxon>Stephanosporaceae</taxon>
        <taxon>Cristinia</taxon>
    </lineage>
</organism>
<dbReference type="GO" id="GO:0006284">
    <property type="term" value="P:base-excision repair"/>
    <property type="evidence" value="ECO:0007669"/>
    <property type="project" value="UniProtKB-UniRule"/>
</dbReference>
<dbReference type="Pfam" id="PF00867">
    <property type="entry name" value="XPG_I"/>
    <property type="match status" value="1"/>
</dbReference>
<comment type="subcellular location">
    <subcellularLocation>
        <location evidence="1 15">Mitochondrion</location>
    </subcellularLocation>
    <subcellularLocation>
        <location evidence="15">Nucleus</location>
        <location evidence="15">Nucleolus</location>
    </subcellularLocation>
    <subcellularLocation>
        <location evidence="15">Nucleus</location>
        <location evidence="15">Nucleoplasm</location>
    </subcellularLocation>
    <text evidence="15">Resides mostly in the nucleoli and relocalizes to the nucleoplasm upon DNA damage.</text>
</comment>
<dbReference type="CDD" id="cd09907">
    <property type="entry name" value="H3TH_FEN1-Euk"/>
    <property type="match status" value="1"/>
</dbReference>
<proteinExistence type="inferred from homology"/>
<evidence type="ECO:0000256" key="8">
    <source>
        <dbReference type="ARBA" id="ARBA00022801"/>
    </source>
</evidence>
<keyword evidence="20" id="KW-1185">Reference proteome</keyword>
<dbReference type="PANTHER" id="PTHR11081">
    <property type="entry name" value="FLAP ENDONUCLEASE FAMILY MEMBER"/>
    <property type="match status" value="1"/>
</dbReference>
<evidence type="ECO:0000256" key="13">
    <source>
        <dbReference type="ARBA" id="ARBA00023242"/>
    </source>
</evidence>
<comment type="function">
    <text evidence="15">Structure-specific nuclease with 5'-flap endonuclease and 5'-3' exonuclease activities involved in DNA replication and repair. During DNA replication, cleaves the 5'-overhanging flap structure that is generated by displacement synthesis when DNA polymerase encounters the 5'-end of a downstream Okazaki fragment. It enters the flap from the 5'-end and then tracks to cleave the flap base, leaving a nick for ligation. Also involved in the long patch base excision repair (LP-BER) pathway, by cleaving within the apurinic/apyrimidinic (AP) site-terminated flap. Acts as a genome stabilization factor that prevents flaps from equilibrating into structures that lead to duplications and deletions. Also possesses 5'-3' exonuclease activity on nicked or gapped double-stranded DNA, and exhibits RNase H activity. Also involved in replication and repair of rDNA and in repairing mitochondrial DNA.</text>
</comment>
<keyword evidence="13 15" id="KW-0539">Nucleus</keyword>
<dbReference type="InterPro" id="IPR008918">
    <property type="entry name" value="HhH2"/>
</dbReference>
<dbReference type="SUPFAM" id="SSF47807">
    <property type="entry name" value="5' to 3' exonuclease, C-terminal subdomain"/>
    <property type="match status" value="1"/>
</dbReference>
<dbReference type="Gene3D" id="1.10.150.20">
    <property type="entry name" value="5' to 3' exonuclease, C-terminal subdomain"/>
    <property type="match status" value="1"/>
</dbReference>
<dbReference type="EC" id="3.1.-.-" evidence="15"/>
<dbReference type="OrthoDB" id="1937206at2759"/>
<dbReference type="PROSITE" id="PS00841">
    <property type="entry name" value="XPG_1"/>
    <property type="match status" value="1"/>
</dbReference>
<accession>A0A8K0XSX0</accession>
<evidence type="ECO:0000256" key="16">
    <source>
        <dbReference type="SAM" id="MobiDB-lite"/>
    </source>
</evidence>
<evidence type="ECO:0000256" key="12">
    <source>
        <dbReference type="ARBA" id="ARBA00023204"/>
    </source>
</evidence>
<keyword evidence="4 15" id="KW-0540">Nuclease</keyword>
<dbReference type="InterPro" id="IPR006085">
    <property type="entry name" value="XPG_DNA_repair_N"/>
</dbReference>
<dbReference type="PANTHER" id="PTHR11081:SF9">
    <property type="entry name" value="FLAP ENDONUCLEASE 1"/>
    <property type="match status" value="1"/>
</dbReference>
<keyword evidence="10 15" id="KW-0460">Magnesium</keyword>
<dbReference type="SMART" id="SM00485">
    <property type="entry name" value="XPGN"/>
    <property type="match status" value="1"/>
</dbReference>
<keyword evidence="3 15" id="KW-0235">DNA replication</keyword>
<evidence type="ECO:0000256" key="11">
    <source>
        <dbReference type="ARBA" id="ARBA00023128"/>
    </source>
</evidence>
<feature type="domain" description="XPG-I" evidence="17">
    <location>
        <begin position="147"/>
        <end position="219"/>
    </location>
</feature>
<dbReference type="GO" id="GO:0005739">
    <property type="term" value="C:mitochondrion"/>
    <property type="evidence" value="ECO:0007669"/>
    <property type="project" value="UniProtKB-SubCell"/>
</dbReference>
<dbReference type="CDD" id="cd09867">
    <property type="entry name" value="PIN_FEN1"/>
    <property type="match status" value="1"/>
</dbReference>
<dbReference type="GO" id="GO:0043137">
    <property type="term" value="P:DNA replication, removal of RNA primer"/>
    <property type="evidence" value="ECO:0007669"/>
    <property type="project" value="UniProtKB-UniRule"/>
</dbReference>
<feature type="compositionally biased region" description="Basic and acidic residues" evidence="16">
    <location>
        <begin position="369"/>
        <end position="403"/>
    </location>
</feature>
<comment type="caution">
    <text evidence="19">The sequence shown here is derived from an EMBL/GenBank/DDBJ whole genome shotgun (WGS) entry which is preliminary data.</text>
</comment>
<keyword evidence="2 15" id="KW-0597">Phosphoprotein</keyword>
<dbReference type="GO" id="GO:0000287">
    <property type="term" value="F:magnesium ion binding"/>
    <property type="evidence" value="ECO:0007669"/>
    <property type="project" value="UniProtKB-UniRule"/>
</dbReference>
<dbReference type="GO" id="GO:0003677">
    <property type="term" value="F:DNA binding"/>
    <property type="evidence" value="ECO:0007669"/>
    <property type="project" value="UniProtKB-UniRule"/>
</dbReference>
<dbReference type="SMART" id="SM00279">
    <property type="entry name" value="HhH2"/>
    <property type="match status" value="1"/>
</dbReference>
<evidence type="ECO:0000256" key="2">
    <source>
        <dbReference type="ARBA" id="ARBA00022553"/>
    </source>
</evidence>
<dbReference type="InterPro" id="IPR029060">
    <property type="entry name" value="PIN-like_dom_sf"/>
</dbReference>
<dbReference type="InterPro" id="IPR036279">
    <property type="entry name" value="5-3_exonuclease_C_sf"/>
</dbReference>
<keyword evidence="9 15" id="KW-0269">Exonuclease</keyword>
<dbReference type="EMBL" id="JAEVFJ010000005">
    <property type="protein sequence ID" value="KAH8104759.1"/>
    <property type="molecule type" value="Genomic_DNA"/>
</dbReference>
<keyword evidence="7 15" id="KW-0227">DNA damage</keyword>
<name>A0A8K0XSX0_9AGAR</name>
<evidence type="ECO:0000256" key="4">
    <source>
        <dbReference type="ARBA" id="ARBA00022722"/>
    </source>
</evidence>
<protein>
    <recommendedName>
        <fullName evidence="15">Flap endonuclease 1</fullName>
        <shortName evidence="15">FEN-1</shortName>
        <ecNumber evidence="15">3.1.-.-</ecNumber>
    </recommendedName>
    <alternativeName>
        <fullName evidence="15">Flap structure-specific endonuclease 1</fullName>
    </alternativeName>
</protein>
<dbReference type="InterPro" id="IPR023426">
    <property type="entry name" value="Flap_endonuc"/>
</dbReference>
<dbReference type="HAMAP" id="MF_00614">
    <property type="entry name" value="Fen"/>
    <property type="match status" value="1"/>
</dbReference>
<reference evidence="19" key="1">
    <citation type="journal article" date="2021" name="New Phytol.">
        <title>Evolutionary innovations through gain and loss of genes in the ectomycorrhizal Boletales.</title>
        <authorList>
            <person name="Wu G."/>
            <person name="Miyauchi S."/>
            <person name="Morin E."/>
            <person name="Kuo A."/>
            <person name="Drula E."/>
            <person name="Varga T."/>
            <person name="Kohler A."/>
            <person name="Feng B."/>
            <person name="Cao Y."/>
            <person name="Lipzen A."/>
            <person name="Daum C."/>
            <person name="Hundley H."/>
            <person name="Pangilinan J."/>
            <person name="Johnson J."/>
            <person name="Barry K."/>
            <person name="LaButti K."/>
            <person name="Ng V."/>
            <person name="Ahrendt S."/>
            <person name="Min B."/>
            <person name="Choi I.G."/>
            <person name="Park H."/>
            <person name="Plett J.M."/>
            <person name="Magnuson J."/>
            <person name="Spatafora J.W."/>
            <person name="Nagy L.G."/>
            <person name="Henrissat B."/>
            <person name="Grigoriev I.V."/>
            <person name="Yang Z.L."/>
            <person name="Xu J."/>
            <person name="Martin F.M."/>
        </authorList>
    </citation>
    <scope>NUCLEOTIDE SEQUENCE</scope>
    <source>
        <strain evidence="19">KKN 215</strain>
    </source>
</reference>
<evidence type="ECO:0000256" key="3">
    <source>
        <dbReference type="ARBA" id="ARBA00022705"/>
    </source>
</evidence>
<dbReference type="SUPFAM" id="SSF88723">
    <property type="entry name" value="PIN domain-like"/>
    <property type="match status" value="1"/>
</dbReference>
<evidence type="ECO:0000256" key="6">
    <source>
        <dbReference type="ARBA" id="ARBA00022759"/>
    </source>
</evidence>
<dbReference type="PRINTS" id="PR00853">
    <property type="entry name" value="XPGRADSUPER"/>
</dbReference>
<evidence type="ECO:0000313" key="19">
    <source>
        <dbReference type="EMBL" id="KAH8104759.1"/>
    </source>
</evidence>
<comment type="similarity">
    <text evidence="14 15">Belongs to the XPG/RAD2 endonuclease family. FEN1 subfamily.</text>
</comment>
<evidence type="ECO:0000256" key="7">
    <source>
        <dbReference type="ARBA" id="ARBA00022763"/>
    </source>
</evidence>
<evidence type="ECO:0000256" key="15">
    <source>
        <dbReference type="HAMAP-Rule" id="MF_03140"/>
    </source>
</evidence>
<comment type="cofactor">
    <cofactor evidence="15">
        <name>Mg(2+)</name>
        <dbReference type="ChEBI" id="CHEBI:18420"/>
    </cofactor>
    <text evidence="15">Binds 2 magnesium ions per subunit. They probably participate in the reaction catalyzed by the enzyme. May bind an additional third magnesium ion after substrate binding.</text>
</comment>
<dbReference type="GO" id="GO:0017108">
    <property type="term" value="F:5'-flap endonuclease activity"/>
    <property type="evidence" value="ECO:0007669"/>
    <property type="project" value="UniProtKB-UniRule"/>
</dbReference>
<dbReference type="GO" id="GO:0005730">
    <property type="term" value="C:nucleolus"/>
    <property type="evidence" value="ECO:0007669"/>
    <property type="project" value="UniProtKB-SubCell"/>
</dbReference>
<dbReference type="Gene3D" id="3.40.50.1010">
    <property type="entry name" value="5'-nuclease"/>
    <property type="match status" value="1"/>
</dbReference>
<sequence length="414" mass="46235">MGIKGLTALISEHSPKAITEHEIKTLFGRKVAIDASMSIYQFLIAVRQKDGELLTNDAGETTSHLMGFFYRTIRMVENGIKPAYVFDGKPPELKAGVLKNRFEKREEAKEEGEEAKETGTAEDVERLTRRTVKVTREHNEECRRLLSLMGIPFVVAPSEAEAQCAELARGGKVYAAGSEDMDTLTFNSPILLRHLTFSEARKTPISEINLQRALEGLEMDMSQFVDLCILLGCDYLEPIKGVGPKSALKLIREHGSLDKILEHLREKVASKEDGGDDGKKKKGGIQIPEEWPWEEAKKFFMKPDVTPADEVEIEWKNPDVEGLVQFLVTEKGFNEERVRKGAEKLTKFLNAKQQGRLDGFFTVQPKTSPKKDDKDKGKGKGKGKGKDETKGTKRKTGDKDDAKAGGSKKPRTKK</sequence>
<keyword evidence="6 15" id="KW-0255">Endonuclease</keyword>
<keyword evidence="12 15" id="KW-0234">DNA repair</keyword>
<feature type="domain" description="XPG N-terminal" evidence="18">
    <location>
        <begin position="1"/>
        <end position="108"/>
    </location>
</feature>
<evidence type="ECO:0000256" key="14">
    <source>
        <dbReference type="ARBA" id="ARBA00034726"/>
    </source>
</evidence>
<evidence type="ECO:0000256" key="9">
    <source>
        <dbReference type="ARBA" id="ARBA00022839"/>
    </source>
</evidence>
<dbReference type="FunFam" id="3.40.50.1010:FF:000003">
    <property type="entry name" value="Flap endonuclease 1"/>
    <property type="match status" value="1"/>
</dbReference>
<evidence type="ECO:0000256" key="5">
    <source>
        <dbReference type="ARBA" id="ARBA00022723"/>
    </source>
</evidence>
<keyword evidence="11 15" id="KW-0496">Mitochondrion</keyword>
<evidence type="ECO:0000259" key="18">
    <source>
        <dbReference type="SMART" id="SM00485"/>
    </source>
</evidence>
<dbReference type="GO" id="GO:0005654">
    <property type="term" value="C:nucleoplasm"/>
    <property type="evidence" value="ECO:0007669"/>
    <property type="project" value="UniProtKB-SubCell"/>
</dbReference>
<gene>
    <name evidence="19" type="ORF">BXZ70DRAFT_1005266</name>
</gene>
<dbReference type="Proteomes" id="UP000813824">
    <property type="component" value="Unassembled WGS sequence"/>
</dbReference>
<feature type="region of interest" description="Disordered" evidence="16">
    <location>
        <begin position="356"/>
        <end position="414"/>
    </location>
</feature>
<evidence type="ECO:0000259" key="17">
    <source>
        <dbReference type="SMART" id="SM00484"/>
    </source>
</evidence>
<dbReference type="AlphaFoldDB" id="A0A8K0XSX0"/>
<keyword evidence="8 15" id="KW-0378">Hydrolase</keyword>
<keyword evidence="5 15" id="KW-0479">Metal-binding</keyword>